<organism evidence="2">
    <name type="scientific">bioreactor metagenome</name>
    <dbReference type="NCBI Taxonomy" id="1076179"/>
    <lineage>
        <taxon>unclassified sequences</taxon>
        <taxon>metagenomes</taxon>
        <taxon>ecological metagenomes</taxon>
    </lineage>
</organism>
<protein>
    <submittedName>
        <fullName evidence="2">Uncharacterized protein</fullName>
    </submittedName>
</protein>
<dbReference type="AlphaFoldDB" id="A0A645DB93"/>
<feature type="compositionally biased region" description="Basic and acidic residues" evidence="1">
    <location>
        <begin position="22"/>
        <end position="37"/>
    </location>
</feature>
<evidence type="ECO:0000313" key="2">
    <source>
        <dbReference type="EMBL" id="MPM85842.1"/>
    </source>
</evidence>
<reference evidence="2" key="1">
    <citation type="submission" date="2019-08" db="EMBL/GenBank/DDBJ databases">
        <authorList>
            <person name="Kucharzyk K."/>
            <person name="Murdoch R.W."/>
            <person name="Higgins S."/>
            <person name="Loffler F."/>
        </authorList>
    </citation>
    <scope>NUCLEOTIDE SEQUENCE</scope>
</reference>
<dbReference type="EMBL" id="VSSQ01034039">
    <property type="protein sequence ID" value="MPM85842.1"/>
    <property type="molecule type" value="Genomic_DNA"/>
</dbReference>
<proteinExistence type="predicted"/>
<name>A0A645DB93_9ZZZZ</name>
<comment type="caution">
    <text evidence="2">The sequence shown here is derived from an EMBL/GenBank/DDBJ whole genome shotgun (WGS) entry which is preliminary data.</text>
</comment>
<accession>A0A645DB93</accession>
<evidence type="ECO:0000256" key="1">
    <source>
        <dbReference type="SAM" id="MobiDB-lite"/>
    </source>
</evidence>
<gene>
    <name evidence="2" type="ORF">SDC9_132925</name>
</gene>
<sequence length="290" mass="31143">MPNYMLNDSDVNAMRDIRNRVLGKRDSGRVDRHRPEYDEPYTPPTPTLPFTVTAGVSGGANGLNISVGTIYNAYTIVNAQAQPAKPYLSNPIGDTTFVSTSALSTGAHQVILTPSGFIFRTGTSNKTIMLPGYFEVIIASFSMSADGVPTEISYAGKDVILRDYAAGPFCPYFVLKAAQTQGSLVTSAWTDLLAIYVPISVRRVIVTQTGMMGDYTVTAVGEIFDHGTILNTASPAATTYSMSYSPSTEEWTLAEGSGDLKLFSLADTGSSGFVYLLRWAYGTISKITAN</sequence>
<feature type="region of interest" description="Disordered" evidence="1">
    <location>
        <begin position="22"/>
        <end position="48"/>
    </location>
</feature>